<evidence type="ECO:0000256" key="5">
    <source>
        <dbReference type="ARBA" id="ARBA00022695"/>
    </source>
</evidence>
<dbReference type="GO" id="GO:0006351">
    <property type="term" value="P:DNA-templated transcription"/>
    <property type="evidence" value="ECO:0007669"/>
    <property type="project" value="InterPro"/>
</dbReference>
<comment type="similarity">
    <text evidence="1">Belongs to the RNA polymerase beta chain family.</text>
</comment>
<evidence type="ECO:0000259" key="12">
    <source>
        <dbReference type="Pfam" id="PF04561"/>
    </source>
</evidence>
<evidence type="ECO:0000259" key="10">
    <source>
        <dbReference type="Pfam" id="PF00562"/>
    </source>
</evidence>
<keyword evidence="7" id="KW-0862">Zinc</keyword>
<evidence type="ECO:0000256" key="4">
    <source>
        <dbReference type="ARBA" id="ARBA00022679"/>
    </source>
</evidence>
<dbReference type="Gene3D" id="3.90.1800.10">
    <property type="entry name" value="RNA polymerase alpha subunit dimerisation domain"/>
    <property type="match status" value="1"/>
</dbReference>
<evidence type="ECO:0000256" key="1">
    <source>
        <dbReference type="ARBA" id="ARBA00006835"/>
    </source>
</evidence>
<keyword evidence="8" id="KW-0804">Transcription</keyword>
<dbReference type="Gene3D" id="3.90.1100.10">
    <property type="match status" value="1"/>
</dbReference>
<evidence type="ECO:0000256" key="6">
    <source>
        <dbReference type="ARBA" id="ARBA00022723"/>
    </source>
</evidence>
<comment type="catalytic activity">
    <reaction evidence="9">
        <text>RNA(n) + a ribonucleoside 5'-triphosphate = RNA(n+1) + diphosphate</text>
        <dbReference type="Rhea" id="RHEA:21248"/>
        <dbReference type="Rhea" id="RHEA-COMP:14527"/>
        <dbReference type="Rhea" id="RHEA-COMP:17342"/>
        <dbReference type="ChEBI" id="CHEBI:33019"/>
        <dbReference type="ChEBI" id="CHEBI:61557"/>
        <dbReference type="ChEBI" id="CHEBI:140395"/>
        <dbReference type="EC" id="2.7.7.6"/>
    </reaction>
</comment>
<dbReference type="Gene3D" id="3.90.1110.10">
    <property type="entry name" value="RNA polymerase Rpb2, domain 2"/>
    <property type="match status" value="1"/>
</dbReference>
<evidence type="ECO:0000256" key="7">
    <source>
        <dbReference type="ARBA" id="ARBA00022833"/>
    </source>
</evidence>
<keyword evidence="6" id="KW-0479">Metal-binding</keyword>
<dbReference type="InterPro" id="IPR007121">
    <property type="entry name" value="RNA_pol_bsu_CS"/>
</dbReference>
<evidence type="ECO:0000256" key="8">
    <source>
        <dbReference type="ARBA" id="ARBA00023163"/>
    </source>
</evidence>
<evidence type="ECO:0000256" key="3">
    <source>
        <dbReference type="ARBA" id="ARBA00022478"/>
    </source>
</evidence>
<feature type="domain" description="RNA polymerase Rpb2" evidence="14">
    <location>
        <begin position="451"/>
        <end position="515"/>
    </location>
</feature>
<evidence type="ECO:0000256" key="2">
    <source>
        <dbReference type="ARBA" id="ARBA00012418"/>
    </source>
</evidence>
<keyword evidence="5" id="KW-0548">Nucleotidyltransferase</keyword>
<dbReference type="EC" id="2.7.7.6" evidence="2"/>
<dbReference type="PROSITE" id="PS01166">
    <property type="entry name" value="RNA_POL_BETA"/>
    <property type="match status" value="1"/>
</dbReference>
<dbReference type="InterPro" id="IPR007646">
    <property type="entry name" value="RNA_pol_Rpb2_4"/>
</dbReference>
<evidence type="ECO:0000259" key="15">
    <source>
        <dbReference type="Pfam" id="PF04566"/>
    </source>
</evidence>
<dbReference type="GO" id="GO:0003677">
    <property type="term" value="F:DNA binding"/>
    <property type="evidence" value="ECO:0007669"/>
    <property type="project" value="InterPro"/>
</dbReference>
<evidence type="ECO:0000313" key="16">
    <source>
        <dbReference type="EMBL" id="QHT36565.1"/>
    </source>
</evidence>
<dbReference type="InterPro" id="IPR037033">
    <property type="entry name" value="DNA-dir_RNAP_su2_hyb_sf"/>
</dbReference>
<feature type="domain" description="RNA polymerase Rpb2" evidence="11">
    <location>
        <begin position="1055"/>
        <end position="1146"/>
    </location>
</feature>
<dbReference type="Pfam" id="PF04560">
    <property type="entry name" value="RNA_pol_Rpb2_7"/>
    <property type="match status" value="1"/>
</dbReference>
<organism evidence="16">
    <name type="scientific">viral metagenome</name>
    <dbReference type="NCBI Taxonomy" id="1070528"/>
    <lineage>
        <taxon>unclassified sequences</taxon>
        <taxon>metagenomes</taxon>
        <taxon>organismal metagenomes</taxon>
    </lineage>
</organism>
<dbReference type="Pfam" id="PF00562">
    <property type="entry name" value="RNA_pol_Rpb2_6"/>
    <property type="match status" value="1"/>
</dbReference>
<dbReference type="InterPro" id="IPR007644">
    <property type="entry name" value="RNA_pol_bsu_protrusion"/>
</dbReference>
<dbReference type="PANTHER" id="PTHR20856">
    <property type="entry name" value="DNA-DIRECTED RNA POLYMERASE I SUBUNIT 2"/>
    <property type="match status" value="1"/>
</dbReference>
<dbReference type="Gene3D" id="3.90.1070.20">
    <property type="match status" value="1"/>
</dbReference>
<dbReference type="InterPro" id="IPR007642">
    <property type="entry name" value="RNA_pol_Rpb2_2"/>
</dbReference>
<dbReference type="FunFam" id="2.40.270.10:FF:000011">
    <property type="entry name" value="DNA-directed RNA polymerase subunit beta"/>
    <property type="match status" value="1"/>
</dbReference>
<dbReference type="Pfam" id="PF04565">
    <property type="entry name" value="RNA_pol_Rpb2_3"/>
    <property type="match status" value="1"/>
</dbReference>
<dbReference type="InterPro" id="IPR015712">
    <property type="entry name" value="DNA-dir_RNA_pol_su2"/>
</dbReference>
<reference evidence="16" key="1">
    <citation type="journal article" date="2020" name="Nature">
        <title>Giant virus diversity and host interactions through global metagenomics.</title>
        <authorList>
            <person name="Schulz F."/>
            <person name="Roux S."/>
            <person name="Paez-Espino D."/>
            <person name="Jungbluth S."/>
            <person name="Walsh D.A."/>
            <person name="Denef V.J."/>
            <person name="McMahon K.D."/>
            <person name="Konstantinidis K.T."/>
            <person name="Eloe-Fadrosh E.A."/>
            <person name="Kyrpides N.C."/>
            <person name="Woyke T."/>
        </authorList>
    </citation>
    <scope>NUCLEOTIDE SEQUENCE</scope>
    <source>
        <strain evidence="16">GVMAG-S-ERX555931-87</strain>
    </source>
</reference>
<dbReference type="InterPro" id="IPR007120">
    <property type="entry name" value="DNA-dir_RNAP_su2_dom"/>
</dbReference>
<keyword evidence="3" id="KW-0240">DNA-directed RNA polymerase</keyword>
<dbReference type="Pfam" id="PF04561">
    <property type="entry name" value="RNA_pol_Rpb2_2"/>
    <property type="match status" value="1"/>
</dbReference>
<dbReference type="GO" id="GO:0046872">
    <property type="term" value="F:metal ion binding"/>
    <property type="evidence" value="ECO:0007669"/>
    <property type="project" value="UniProtKB-KW"/>
</dbReference>
<dbReference type="Pfam" id="PF04563">
    <property type="entry name" value="RNA_pol_Rpb2_1"/>
    <property type="match status" value="1"/>
</dbReference>
<dbReference type="AlphaFoldDB" id="A0A6C0FBL9"/>
<dbReference type="Gene3D" id="2.40.270.10">
    <property type="entry name" value="DNA-directed RNA polymerase, subunit 2, domain 6"/>
    <property type="match status" value="1"/>
</dbReference>
<dbReference type="Pfam" id="PF04566">
    <property type="entry name" value="RNA_pol_Rpb2_4"/>
    <property type="match status" value="1"/>
</dbReference>
<dbReference type="InterPro" id="IPR007645">
    <property type="entry name" value="RNA_pol_Rpb2_3"/>
</dbReference>
<feature type="domain" description="DNA-directed RNA polymerase subunit 2 hybrid-binding" evidence="10">
    <location>
        <begin position="689"/>
        <end position="1052"/>
    </location>
</feature>
<feature type="domain" description="RNA polymerase Rpb2" evidence="15">
    <location>
        <begin position="551"/>
        <end position="612"/>
    </location>
</feature>
<dbReference type="CDD" id="cd00653">
    <property type="entry name" value="RNA_pol_B_RPB2"/>
    <property type="match status" value="1"/>
</dbReference>
<evidence type="ECO:0000259" key="13">
    <source>
        <dbReference type="Pfam" id="PF04563"/>
    </source>
</evidence>
<dbReference type="Gene3D" id="2.40.50.150">
    <property type="match status" value="1"/>
</dbReference>
<evidence type="ECO:0000259" key="11">
    <source>
        <dbReference type="Pfam" id="PF04560"/>
    </source>
</evidence>
<feature type="domain" description="RNA polymerase beta subunit protrusion" evidence="13">
    <location>
        <begin position="21"/>
        <end position="414"/>
    </location>
</feature>
<sequence>MTLNTDSLIESYFKQKNIIIAHQINSYNYYVDEIIPQILAERFPVIINFNDSNCSIRKIELGIKDLRIGKPLMVENNGCSKLMTPQMARIRNSTYLSPIIVDFVSKITIEENGAKIELNENIIPNIVIGKIPIMVYSKYCILNQKGMEDECCYDLGGYFIINGNEKVIISQEKIANNLIQVFKNPKNSSKYSHICETRSLDENIFGIPKVSSIKITNKPDIYNNHLRIMLPHMKTEIPIFILFRALGCVSDKEIVYHIIDNNGSKIDKTMLKVLKLSIEEAFEVKTETEAIKFISRNINNNSYYIQNEEKKISYVKEVILKEYLNHIGDDVQKKIFFTGNMVNKLIKCYVGIIPFDDRDSYLNKRFETPGYLLGSLTYQCVHKITKDIKNYLNKEVNSGLWNLNKQYNDIINEINIHKIIRSSYIENIIKGAMATGNWGMKVNASKQGVSQVLNRLTYPASLSHLRRVQTPSDNTGKLIPPRKLHGTAWGYVCPSETPEGQAVGIVKNLSMNCEISVTSTSETVRFYIKDYIYNFKGIDVFTFDKTKDIKVFINGDWIGYTKEPIKLVECFKYSRDSGKINAHTSIYWEQITNTINIFSDSGRPLRPLLMVKDGNVLYNDRIHGKVTRNKISWFDLVLNMKDENNKCIEYIDPYETNNCIISMDLKEDHSGKKSTHCEIHPSLILGALASCIPFPHHNQAPRNTYQSAMGKQAVGVHCTNYNKRFDTFSHVLSYPQKPLIGTKMMKYLNGDKLPNGINVIVAIATYGGYNQEDSIIFNKGSIDRGLFSSTFYRTYKDEEKKNQLSGEEEKFCKPNKEKLLFPKPCNYSKLNKNGFVDKDTLVDDTDILIGKVIPIKSNSNYNYKDNSTTLRRNEKGYVDENYVTTNGDGYKICKTRIRSFRKPQIGDKFSSRHGQKGTVGMIYNSEDMPFTSSGIIPDIIINPHAIPSRMTIAQLIECILGKVCCETGNFGDGTAFNKVVVKDVTRMLLQAGHEMAGNEILYNGFTGEQINTQIFMGPTYYQRLKHMSGDKIHSRSSGPIVTMTRQPAEGRSSHGGLRFGEMERDCMIAHGTSNFLKERMMDVSDKYQIFICCECNMPIIANPQKNMYECKKCSNYKNFKKIEFPYSCKLLMQELQCMNIAPRFITDKSN</sequence>
<evidence type="ECO:0000259" key="14">
    <source>
        <dbReference type="Pfam" id="PF04565"/>
    </source>
</evidence>
<evidence type="ECO:0000256" key="9">
    <source>
        <dbReference type="ARBA" id="ARBA00048552"/>
    </source>
</evidence>
<dbReference type="GO" id="GO:0000428">
    <property type="term" value="C:DNA-directed RNA polymerase complex"/>
    <property type="evidence" value="ECO:0007669"/>
    <property type="project" value="UniProtKB-KW"/>
</dbReference>
<dbReference type="GO" id="GO:0003899">
    <property type="term" value="F:DNA-directed RNA polymerase activity"/>
    <property type="evidence" value="ECO:0007669"/>
    <property type="project" value="UniProtKB-EC"/>
</dbReference>
<dbReference type="EMBL" id="MN738746">
    <property type="protein sequence ID" value="QHT36565.1"/>
    <property type="molecule type" value="Genomic_DNA"/>
</dbReference>
<keyword evidence="4" id="KW-0808">Transferase</keyword>
<dbReference type="InterPro" id="IPR037034">
    <property type="entry name" value="RNA_pol_Rpb2_2_sf"/>
</dbReference>
<name>A0A6C0FBL9_9ZZZZ</name>
<dbReference type="GO" id="GO:0032549">
    <property type="term" value="F:ribonucleoside binding"/>
    <property type="evidence" value="ECO:0007669"/>
    <property type="project" value="InterPro"/>
</dbReference>
<dbReference type="InterPro" id="IPR007641">
    <property type="entry name" value="RNA_pol_Rpb2_7"/>
</dbReference>
<proteinExistence type="inferred from homology"/>
<accession>A0A6C0FBL9</accession>
<dbReference type="FunFam" id="3.90.1800.10:FF:000002">
    <property type="entry name" value="DNA-directed RNA polymerase subunit beta"/>
    <property type="match status" value="1"/>
</dbReference>
<protein>
    <recommendedName>
        <fullName evidence="2">DNA-directed RNA polymerase</fullName>
        <ecNumber evidence="2">2.7.7.6</ecNumber>
    </recommendedName>
</protein>
<dbReference type="SUPFAM" id="SSF64484">
    <property type="entry name" value="beta and beta-prime subunits of DNA dependent RNA-polymerase"/>
    <property type="match status" value="1"/>
</dbReference>
<feature type="domain" description="RNA polymerase Rpb2" evidence="12">
    <location>
        <begin position="176"/>
        <end position="365"/>
    </location>
</feature>
<dbReference type="InterPro" id="IPR014724">
    <property type="entry name" value="RNA_pol_RPB2_OB-fold"/>
</dbReference>